<organism evidence="4 5">
    <name type="scientific">[Candida] subhashii</name>
    <dbReference type="NCBI Taxonomy" id="561895"/>
    <lineage>
        <taxon>Eukaryota</taxon>
        <taxon>Fungi</taxon>
        <taxon>Dikarya</taxon>
        <taxon>Ascomycota</taxon>
        <taxon>Saccharomycotina</taxon>
        <taxon>Pichiomycetes</taxon>
        <taxon>Debaryomycetaceae</taxon>
        <taxon>Spathaspora</taxon>
    </lineage>
</organism>
<dbReference type="CDD" id="cd12453">
    <property type="entry name" value="RRM1_RIM4_like"/>
    <property type="match status" value="1"/>
</dbReference>
<evidence type="ECO:0000259" key="3">
    <source>
        <dbReference type="PROSITE" id="PS50102"/>
    </source>
</evidence>
<evidence type="ECO:0000256" key="1">
    <source>
        <dbReference type="PROSITE-ProRule" id="PRU00176"/>
    </source>
</evidence>
<reference evidence="4 5" key="1">
    <citation type="journal article" date="2021" name="DNA Res.">
        <title>Genome analysis of Candida subhashii reveals its hybrid nature and dual mitochondrial genome conformations.</title>
        <authorList>
            <person name="Mixao V."/>
            <person name="Hegedusova E."/>
            <person name="Saus E."/>
            <person name="Pryszcz L.P."/>
            <person name="Cillingova A."/>
            <person name="Nosek J."/>
            <person name="Gabaldon T."/>
        </authorList>
    </citation>
    <scope>NUCLEOTIDE SEQUENCE [LARGE SCALE GENOMIC DNA]</scope>
    <source>
        <strain evidence="4 5">CBS 10753</strain>
    </source>
</reference>
<dbReference type="GO" id="GO:0003723">
    <property type="term" value="F:RNA binding"/>
    <property type="evidence" value="ECO:0007669"/>
    <property type="project" value="UniProtKB-UniRule"/>
</dbReference>
<dbReference type="Proteomes" id="UP000694255">
    <property type="component" value="Unassembled WGS sequence"/>
</dbReference>
<keyword evidence="1" id="KW-0694">RNA-binding</keyword>
<dbReference type="PANTHER" id="PTHR48034">
    <property type="entry name" value="TRANSFORMER-2 SEX-DETERMINING PROTEIN-RELATED"/>
    <property type="match status" value="1"/>
</dbReference>
<keyword evidence="5" id="KW-1185">Reference proteome</keyword>
<dbReference type="InterPro" id="IPR000504">
    <property type="entry name" value="RRM_dom"/>
</dbReference>
<feature type="region of interest" description="Disordered" evidence="2">
    <location>
        <begin position="461"/>
        <end position="528"/>
    </location>
</feature>
<dbReference type="SMART" id="SM00360">
    <property type="entry name" value="RRM"/>
    <property type="match status" value="2"/>
</dbReference>
<sequence>MKSSEKSSNKSHSSDSFLTDNNIESLDVLEPTISPRENINSLYSKPWSDNGMRSSSSSVSSSEVSEHESDLEGSKLITRKLKSGGSETSFVRGRPSACVFVASLCSTKSDDELCLSVTNHFKKWGKLSTVKVLRDTCNRPYAFVQYTNDVDSKNAIEKGHNSILDGRNIRCEAAKVNRTLFISSKSFLTEGVVKERLIKYGQIENLLPSSFKGEIFEVRNPSRGYRNWFCKFVYRDDAIRAFANLTEENLYRVEWAQNIERDTKASIALVKNDDSIEMKVKFDKFSIFVGQLNSEITEDDLRHRFEKHGEIAEINLIKKPSTTFAFIKFEEETSAASSVERENHSMFCGKTMHVQYREIHVPSSRSPSFNGVALAPPPINLNKRVGTTTNRPVNENTRYIGGGGGGYKTMYEFGKQTKFSSYPSNNYNRNFNRTSKFNTGRFSNERPYEFIESSSSGVIVTGAGGSSSGSAGLSKPPKSDRGDQKKSKGDYFTWSASNPTQLDLNNESQSPENPSRGGDRPDSKFKSKRGIFPKFDYRNANNLSRGSSINNSNIPLFYYFPGGDVMSSFGTPASAHSGPSPNPYYNVYQQYYPPFDPSEYSTTSHGSFAIPSYVYYPTESEIASNEKKT</sequence>
<feature type="compositionally biased region" description="Polar residues" evidence="2">
    <location>
        <begin position="385"/>
        <end position="397"/>
    </location>
</feature>
<proteinExistence type="predicted"/>
<dbReference type="OrthoDB" id="410044at2759"/>
<feature type="region of interest" description="Disordered" evidence="2">
    <location>
        <begin position="38"/>
        <end position="71"/>
    </location>
</feature>
<dbReference type="GeneID" id="73467240"/>
<evidence type="ECO:0000313" key="4">
    <source>
        <dbReference type="EMBL" id="KAG7666009.1"/>
    </source>
</evidence>
<evidence type="ECO:0000256" key="2">
    <source>
        <dbReference type="SAM" id="MobiDB-lite"/>
    </source>
</evidence>
<dbReference type="EMBL" id="JAGSYN010000044">
    <property type="protein sequence ID" value="KAG7666009.1"/>
    <property type="molecule type" value="Genomic_DNA"/>
</dbReference>
<feature type="compositionally biased region" description="Basic and acidic residues" evidence="2">
    <location>
        <begin position="477"/>
        <end position="489"/>
    </location>
</feature>
<feature type="region of interest" description="Disordered" evidence="2">
    <location>
        <begin position="380"/>
        <end position="400"/>
    </location>
</feature>
<name>A0A8J5QSN9_9ASCO</name>
<dbReference type="PROSITE" id="PS50102">
    <property type="entry name" value="RRM"/>
    <property type="match status" value="2"/>
</dbReference>
<feature type="domain" description="RRM" evidence="3">
    <location>
        <begin position="285"/>
        <end position="359"/>
    </location>
</feature>
<comment type="caution">
    <text evidence="4">The sequence shown here is derived from an EMBL/GenBank/DDBJ whole genome shotgun (WGS) entry which is preliminary data.</text>
</comment>
<dbReference type="AlphaFoldDB" id="A0A8J5QSN9"/>
<feature type="compositionally biased region" description="Polar residues" evidence="2">
    <location>
        <begin position="494"/>
        <end position="513"/>
    </location>
</feature>
<feature type="domain" description="RRM" evidence="3">
    <location>
        <begin position="97"/>
        <end position="176"/>
    </location>
</feature>
<protein>
    <recommendedName>
        <fullName evidence="3">RRM domain-containing protein</fullName>
    </recommendedName>
</protein>
<accession>A0A8J5QSN9</accession>
<dbReference type="RefSeq" id="XP_049266241.1">
    <property type="nucleotide sequence ID" value="XM_049408371.1"/>
</dbReference>
<feature type="compositionally biased region" description="Low complexity" evidence="2">
    <location>
        <begin position="54"/>
        <end position="63"/>
    </location>
</feature>
<evidence type="ECO:0000313" key="5">
    <source>
        <dbReference type="Proteomes" id="UP000694255"/>
    </source>
</evidence>
<dbReference type="InterPro" id="IPR050441">
    <property type="entry name" value="RBM"/>
</dbReference>
<dbReference type="InterPro" id="IPR034352">
    <property type="entry name" value="Rim4_RRM1"/>
</dbReference>
<dbReference type="Pfam" id="PF00076">
    <property type="entry name" value="RRM_1"/>
    <property type="match status" value="2"/>
</dbReference>
<gene>
    <name evidence="4" type="ORF">J8A68_000439</name>
</gene>